<proteinExistence type="predicted"/>
<accession>A0A2S1QWH0</accession>
<sequence>MKKLFGLAMAVLCLSGCSNDDGPSEPAVNLDHLQQRWFYVSYKLGNQTVDYTGNLPCGKDYIQFLAGNAVKDVDYYDCQEDPDVDEGTYTATTEMLTTTIDGVTNTYTLKKLTNKDLEMEATLNGATVTYIYTSTP</sequence>
<dbReference type="OrthoDB" id="1369845at2"/>
<name>A0A2S1QWH0_9FLAO</name>
<dbReference type="EMBL" id="CP029186">
    <property type="protein sequence ID" value="AWH84758.1"/>
    <property type="molecule type" value="Genomic_DNA"/>
</dbReference>
<organism evidence="1 2">
    <name type="scientific">Flavobacterium album</name>
    <dbReference type="NCBI Taxonomy" id="2175091"/>
    <lineage>
        <taxon>Bacteria</taxon>
        <taxon>Pseudomonadati</taxon>
        <taxon>Bacteroidota</taxon>
        <taxon>Flavobacteriia</taxon>
        <taxon>Flavobacteriales</taxon>
        <taxon>Flavobacteriaceae</taxon>
        <taxon>Flavobacterium</taxon>
    </lineage>
</organism>
<dbReference type="Proteomes" id="UP000244929">
    <property type="component" value="Chromosome"/>
</dbReference>
<keyword evidence="2" id="KW-1185">Reference proteome</keyword>
<reference evidence="1 2" key="1">
    <citation type="submission" date="2018-04" db="EMBL/GenBank/DDBJ databases">
        <title>Genome sequencing of Flavobacterium sp. HYN0059.</title>
        <authorList>
            <person name="Yi H."/>
            <person name="Baek C."/>
        </authorList>
    </citation>
    <scope>NUCLEOTIDE SEQUENCE [LARGE SCALE GENOMIC DNA]</scope>
    <source>
        <strain evidence="1 2">HYN0059</strain>
    </source>
</reference>
<evidence type="ECO:0000313" key="2">
    <source>
        <dbReference type="Proteomes" id="UP000244929"/>
    </source>
</evidence>
<protein>
    <recommendedName>
        <fullName evidence="3">Lipocalin-like domain-containing protein</fullName>
    </recommendedName>
</protein>
<evidence type="ECO:0000313" key="1">
    <source>
        <dbReference type="EMBL" id="AWH84758.1"/>
    </source>
</evidence>
<gene>
    <name evidence="1" type="ORF">HYN59_06310</name>
</gene>
<dbReference type="KEGG" id="falb:HYN59_06310"/>
<dbReference type="RefSeq" id="WP_108777464.1">
    <property type="nucleotide sequence ID" value="NZ_CP029186.1"/>
</dbReference>
<dbReference type="AlphaFoldDB" id="A0A2S1QWH0"/>
<evidence type="ECO:0008006" key="3">
    <source>
        <dbReference type="Google" id="ProtNLM"/>
    </source>
</evidence>